<organism evidence="1">
    <name type="scientific">hydrothermal vent metagenome</name>
    <dbReference type="NCBI Taxonomy" id="652676"/>
    <lineage>
        <taxon>unclassified sequences</taxon>
        <taxon>metagenomes</taxon>
        <taxon>ecological metagenomes</taxon>
    </lineage>
</organism>
<accession>A0A3B1AEA5</accession>
<protein>
    <recommendedName>
        <fullName evidence="2">ATP/GTP-binding protein</fullName>
    </recommendedName>
</protein>
<dbReference type="SUPFAM" id="SSF52540">
    <property type="entry name" value="P-loop containing nucleoside triphosphate hydrolases"/>
    <property type="match status" value="1"/>
</dbReference>
<dbReference type="AlphaFoldDB" id="A0A3B1AEA5"/>
<dbReference type="PANTHER" id="PTHR42708">
    <property type="entry name" value="ATP/GTP-BINDING PROTEIN-RELATED"/>
    <property type="match status" value="1"/>
</dbReference>
<dbReference type="InterPro" id="IPR052705">
    <property type="entry name" value="Gliding_Motility_GTPase"/>
</dbReference>
<dbReference type="InterPro" id="IPR027417">
    <property type="entry name" value="P-loop_NTPase"/>
</dbReference>
<reference evidence="1" key="1">
    <citation type="submission" date="2018-06" db="EMBL/GenBank/DDBJ databases">
        <authorList>
            <person name="Zhirakovskaya E."/>
        </authorList>
    </citation>
    <scope>NUCLEOTIDE SEQUENCE</scope>
</reference>
<evidence type="ECO:0000313" key="1">
    <source>
        <dbReference type="EMBL" id="VAW97797.1"/>
    </source>
</evidence>
<proteinExistence type="predicted"/>
<evidence type="ECO:0008006" key="2">
    <source>
        <dbReference type="Google" id="ProtNLM"/>
    </source>
</evidence>
<sequence length="177" mass="19721">MHLTSEKIIFTGPVGAGKTTAIGSVSDDMPVKTDVNCSNDNEKNIKDMTTVAMDYSYIQFDDNSKIHLFGTPGQKRFDFMWKILTEGGLGLVLLINNDHPSPVKQMEFYLDAFEDFIKQTGVVIGITRSGAEDRTTIDDYQSKLFERGQIFPVFEIDGRCSDDVKILLNALLAVITV</sequence>
<dbReference type="PANTHER" id="PTHR42708:SF1">
    <property type="entry name" value="GLIDING MOTILITY PROTEIN MGLA"/>
    <property type="match status" value="1"/>
</dbReference>
<dbReference type="Gene3D" id="3.40.50.300">
    <property type="entry name" value="P-loop containing nucleotide triphosphate hydrolases"/>
    <property type="match status" value="1"/>
</dbReference>
<dbReference type="EMBL" id="UOFR01000054">
    <property type="protein sequence ID" value="VAW97797.1"/>
    <property type="molecule type" value="Genomic_DNA"/>
</dbReference>
<gene>
    <name evidence="1" type="ORF">MNBD_GAMMA21-509</name>
</gene>
<name>A0A3B1AEA5_9ZZZZ</name>